<evidence type="ECO:0000313" key="9">
    <source>
        <dbReference type="Proteomes" id="UP000065807"/>
    </source>
</evidence>
<dbReference type="NCBIfam" id="TIGR01850">
    <property type="entry name" value="argC"/>
    <property type="match status" value="1"/>
</dbReference>
<feature type="active site" evidence="5 6">
    <location>
        <position position="146"/>
    </location>
</feature>
<keyword evidence="5" id="KW-0963">Cytoplasm</keyword>
<comment type="subcellular location">
    <subcellularLocation>
        <location evidence="5">Cytoplasm</location>
    </subcellularLocation>
</comment>
<keyword evidence="1 5" id="KW-0055">Arginine biosynthesis</keyword>
<feature type="domain" description="Semialdehyde dehydrogenase NAD-binding" evidence="7">
    <location>
        <begin position="2"/>
        <end position="138"/>
    </location>
</feature>
<dbReference type="Gene3D" id="3.30.360.10">
    <property type="entry name" value="Dihydrodipicolinate Reductase, domain 2"/>
    <property type="match status" value="1"/>
</dbReference>
<keyword evidence="2 5" id="KW-0028">Amino-acid biosynthesis</keyword>
<dbReference type="PATRIC" id="fig|1555112.3.peg.1275"/>
<sequence length="340" mass="35749">MEVGVLGASGYAGSELVRLLLDHPAVTAVRCFSSSHAGEPVGRSLPGLAGFDGRFEPWQEAALEGLDVVFTSLPAGEAVPILSAARAAGVAAVDVGSDLRLAAVDYPTWYGYDHPEPTLLQDAVYGLPELWEEAVRRARLVANPGCYPTAVLLALAPLAREGLLPASVQVSATSGHSGAGRTPRAASHLPAAVENVQPYAFPGHRHVPEMERYLARLAGRPVQVSFLPQLVPASRGILAAAFIPAPPGWTQAGVTDAYRSFYQARPFVRVLDDELPQTAWVRGSNRCDVAARLDPRTGTIACLAALDNLVKGAAGQAIQNMNLMVGLEEAAGLPRFAPAA</sequence>
<dbReference type="Gene3D" id="3.40.50.720">
    <property type="entry name" value="NAD(P)-binding Rossmann-like Domain"/>
    <property type="match status" value="1"/>
</dbReference>
<evidence type="ECO:0000256" key="2">
    <source>
        <dbReference type="ARBA" id="ARBA00022605"/>
    </source>
</evidence>
<dbReference type="PANTHER" id="PTHR32338:SF10">
    <property type="entry name" value="N-ACETYL-GAMMA-GLUTAMYL-PHOSPHATE REDUCTASE, CHLOROPLASTIC-RELATED"/>
    <property type="match status" value="1"/>
</dbReference>
<organism evidence="8 9">
    <name type="scientific">Limnochorda pilosa</name>
    <dbReference type="NCBI Taxonomy" id="1555112"/>
    <lineage>
        <taxon>Bacteria</taxon>
        <taxon>Bacillati</taxon>
        <taxon>Bacillota</taxon>
        <taxon>Limnochordia</taxon>
        <taxon>Limnochordales</taxon>
        <taxon>Limnochordaceae</taxon>
        <taxon>Limnochorda</taxon>
    </lineage>
</organism>
<reference evidence="9" key="2">
    <citation type="journal article" date="2016" name="Int. J. Syst. Evol. Microbiol.">
        <title>Complete genome sequence and cell structure of Limnochorda pilosa, a Gram-negative spore-former within the phylum Firmicutes.</title>
        <authorList>
            <person name="Watanabe M."/>
            <person name="Kojima H."/>
            <person name="Fukui M."/>
        </authorList>
    </citation>
    <scope>NUCLEOTIDE SEQUENCE [LARGE SCALE GENOMIC DNA]</scope>
    <source>
        <strain evidence="9">HC45</strain>
    </source>
</reference>
<gene>
    <name evidence="5" type="primary">argC</name>
    <name evidence="8" type="ORF">LIP_1227</name>
</gene>
<comment type="catalytic activity">
    <reaction evidence="5">
        <text>N-acetyl-L-glutamate 5-semialdehyde + phosphate + NADP(+) = N-acetyl-L-glutamyl 5-phosphate + NADPH + H(+)</text>
        <dbReference type="Rhea" id="RHEA:21588"/>
        <dbReference type="ChEBI" id="CHEBI:15378"/>
        <dbReference type="ChEBI" id="CHEBI:29123"/>
        <dbReference type="ChEBI" id="CHEBI:43474"/>
        <dbReference type="ChEBI" id="CHEBI:57783"/>
        <dbReference type="ChEBI" id="CHEBI:57936"/>
        <dbReference type="ChEBI" id="CHEBI:58349"/>
        <dbReference type="EC" id="1.2.1.38"/>
    </reaction>
</comment>
<dbReference type="GO" id="GO:0003942">
    <property type="term" value="F:N-acetyl-gamma-glutamyl-phosphate reductase activity"/>
    <property type="evidence" value="ECO:0007669"/>
    <property type="project" value="UniProtKB-UniRule"/>
</dbReference>
<dbReference type="OrthoDB" id="9801289at2"/>
<protein>
    <recommendedName>
        <fullName evidence="5">N-acetyl-gamma-glutamyl-phosphate reductase</fullName>
        <shortName evidence="5">AGPR</shortName>
        <ecNumber evidence="5">1.2.1.38</ecNumber>
    </recommendedName>
    <alternativeName>
        <fullName evidence="5">N-acetyl-glutamate semialdehyde dehydrogenase</fullName>
        <shortName evidence="5">NAGSA dehydrogenase</shortName>
    </alternativeName>
</protein>
<accession>A0A0K2SJQ9</accession>
<dbReference type="SUPFAM" id="SSF51735">
    <property type="entry name" value="NAD(P)-binding Rossmann-fold domains"/>
    <property type="match status" value="1"/>
</dbReference>
<keyword evidence="9" id="KW-1185">Reference proteome</keyword>
<dbReference type="InterPro" id="IPR000534">
    <property type="entry name" value="Semialdehyde_DH_NAD-bd"/>
</dbReference>
<dbReference type="AlphaFoldDB" id="A0A0K2SJQ9"/>
<dbReference type="PANTHER" id="PTHR32338">
    <property type="entry name" value="N-ACETYL-GAMMA-GLUTAMYL-PHOSPHATE REDUCTASE, CHLOROPLASTIC-RELATED-RELATED"/>
    <property type="match status" value="1"/>
</dbReference>
<dbReference type="InterPro" id="IPR000706">
    <property type="entry name" value="AGPR_type-1"/>
</dbReference>
<dbReference type="SUPFAM" id="SSF55347">
    <property type="entry name" value="Glyceraldehyde-3-phosphate dehydrogenase-like, C-terminal domain"/>
    <property type="match status" value="1"/>
</dbReference>
<dbReference type="InterPro" id="IPR050085">
    <property type="entry name" value="AGPR"/>
</dbReference>
<dbReference type="Pfam" id="PF01118">
    <property type="entry name" value="Semialdhyde_dh"/>
    <property type="match status" value="1"/>
</dbReference>
<reference evidence="9" key="1">
    <citation type="submission" date="2015-07" db="EMBL/GenBank/DDBJ databases">
        <title>Complete genome sequence and phylogenetic analysis of Limnochorda pilosa.</title>
        <authorList>
            <person name="Watanabe M."/>
            <person name="Kojima H."/>
            <person name="Fukui M."/>
        </authorList>
    </citation>
    <scope>NUCLEOTIDE SEQUENCE [LARGE SCALE GENOMIC DNA]</scope>
    <source>
        <strain evidence="9">HC45</strain>
    </source>
</reference>
<evidence type="ECO:0000259" key="7">
    <source>
        <dbReference type="SMART" id="SM00859"/>
    </source>
</evidence>
<evidence type="ECO:0000256" key="5">
    <source>
        <dbReference type="HAMAP-Rule" id="MF_00150"/>
    </source>
</evidence>
<evidence type="ECO:0000256" key="1">
    <source>
        <dbReference type="ARBA" id="ARBA00022571"/>
    </source>
</evidence>
<dbReference type="InterPro" id="IPR058924">
    <property type="entry name" value="AGPR_dimerisation_dom"/>
</dbReference>
<keyword evidence="4 5" id="KW-0560">Oxidoreductase</keyword>
<comment type="similarity">
    <text evidence="5">Belongs to the NAGSA dehydrogenase family. Type 1 subfamily.</text>
</comment>
<dbReference type="KEGG" id="lpil:LIP_1227"/>
<dbReference type="HAMAP" id="MF_00150">
    <property type="entry name" value="ArgC_type1"/>
    <property type="match status" value="1"/>
</dbReference>
<comment type="function">
    <text evidence="5">Catalyzes the NADPH-dependent reduction of N-acetyl-5-glutamyl phosphate to yield N-acetyl-L-glutamate 5-semialdehyde.</text>
</comment>
<dbReference type="GO" id="GO:0051287">
    <property type="term" value="F:NAD binding"/>
    <property type="evidence" value="ECO:0007669"/>
    <property type="project" value="InterPro"/>
</dbReference>
<dbReference type="CDD" id="cd17895">
    <property type="entry name" value="AGPR_1_N"/>
    <property type="match status" value="1"/>
</dbReference>
<dbReference type="GO" id="GO:0070401">
    <property type="term" value="F:NADP+ binding"/>
    <property type="evidence" value="ECO:0007669"/>
    <property type="project" value="InterPro"/>
</dbReference>
<dbReference type="STRING" id="1555112.LIP_1227"/>
<dbReference type="CDD" id="cd23934">
    <property type="entry name" value="AGPR_1_C"/>
    <property type="match status" value="1"/>
</dbReference>
<name>A0A0K2SJQ9_LIMPI</name>
<evidence type="ECO:0000313" key="8">
    <source>
        <dbReference type="EMBL" id="BAS27084.1"/>
    </source>
</evidence>
<proteinExistence type="inferred from homology"/>
<dbReference type="GO" id="GO:0006526">
    <property type="term" value="P:L-arginine biosynthetic process"/>
    <property type="evidence" value="ECO:0007669"/>
    <property type="project" value="UniProtKB-UniRule"/>
</dbReference>
<evidence type="ECO:0000256" key="3">
    <source>
        <dbReference type="ARBA" id="ARBA00022857"/>
    </source>
</evidence>
<dbReference type="Pfam" id="PF22698">
    <property type="entry name" value="Semialdhyde_dhC_1"/>
    <property type="match status" value="1"/>
</dbReference>
<evidence type="ECO:0000256" key="6">
    <source>
        <dbReference type="PROSITE-ProRule" id="PRU10010"/>
    </source>
</evidence>
<dbReference type="EC" id="1.2.1.38" evidence="5"/>
<dbReference type="RefSeq" id="WP_068135474.1">
    <property type="nucleotide sequence ID" value="NZ_AP014924.1"/>
</dbReference>
<dbReference type="GO" id="GO:0005737">
    <property type="term" value="C:cytoplasm"/>
    <property type="evidence" value="ECO:0007669"/>
    <property type="project" value="UniProtKB-SubCell"/>
</dbReference>
<dbReference type="SMART" id="SM00859">
    <property type="entry name" value="Semialdhyde_dh"/>
    <property type="match status" value="1"/>
</dbReference>
<dbReference type="PROSITE" id="PS01224">
    <property type="entry name" value="ARGC"/>
    <property type="match status" value="1"/>
</dbReference>
<dbReference type="InterPro" id="IPR036291">
    <property type="entry name" value="NAD(P)-bd_dom_sf"/>
</dbReference>
<keyword evidence="3 5" id="KW-0521">NADP</keyword>
<comment type="pathway">
    <text evidence="5">Amino-acid biosynthesis; L-arginine biosynthesis; N(2)-acetyl-L-ornithine from L-glutamate: step 3/4.</text>
</comment>
<dbReference type="InterPro" id="IPR023013">
    <property type="entry name" value="AGPR_AS"/>
</dbReference>
<dbReference type="EMBL" id="AP014924">
    <property type="protein sequence ID" value="BAS27084.1"/>
    <property type="molecule type" value="Genomic_DNA"/>
</dbReference>
<dbReference type="UniPathway" id="UPA00068">
    <property type="reaction ID" value="UER00108"/>
</dbReference>
<evidence type="ECO:0000256" key="4">
    <source>
        <dbReference type="ARBA" id="ARBA00023002"/>
    </source>
</evidence>
<dbReference type="Proteomes" id="UP000065807">
    <property type="component" value="Chromosome"/>
</dbReference>